<protein>
    <recommendedName>
        <fullName evidence="8">Glutamate-1-semialdehyde 2,1-aminomutase</fullName>
        <shortName evidence="8">GSA</shortName>
        <ecNumber evidence="8">5.4.3.8</ecNumber>
    </recommendedName>
    <alternativeName>
        <fullName evidence="8">Glutamate-1-semialdehyde aminotransferase</fullName>
        <shortName evidence="8">GSA-AT</shortName>
    </alternativeName>
</protein>
<evidence type="ECO:0000313" key="10">
    <source>
        <dbReference type="Proteomes" id="UP000823935"/>
    </source>
</evidence>
<dbReference type="GO" id="GO:0006782">
    <property type="term" value="P:protoporphyrinogen IX biosynthetic process"/>
    <property type="evidence" value="ECO:0007669"/>
    <property type="project" value="UniProtKB-UniRule"/>
</dbReference>
<accession>A0A9D1EQX4</accession>
<dbReference type="InterPro" id="IPR049704">
    <property type="entry name" value="Aminotrans_3_PPA_site"/>
</dbReference>
<evidence type="ECO:0000256" key="7">
    <source>
        <dbReference type="ARBA" id="ARBA00023244"/>
    </source>
</evidence>
<feature type="modified residue" description="N6-(pyridoxal phosphate)lysine" evidence="8">
    <location>
        <position position="265"/>
    </location>
</feature>
<dbReference type="AlphaFoldDB" id="A0A9D1EQX4"/>
<dbReference type="InterPro" id="IPR004639">
    <property type="entry name" value="4pyrrol_synth_GluAld_NH2Trfase"/>
</dbReference>
<evidence type="ECO:0000256" key="3">
    <source>
        <dbReference type="ARBA" id="ARBA00004819"/>
    </source>
</evidence>
<evidence type="ECO:0000256" key="6">
    <source>
        <dbReference type="ARBA" id="ARBA00023235"/>
    </source>
</evidence>
<evidence type="ECO:0000256" key="1">
    <source>
        <dbReference type="ARBA" id="ARBA00001579"/>
    </source>
</evidence>
<dbReference type="GO" id="GO:0042286">
    <property type="term" value="F:glutamate-1-semialdehyde 2,1-aminomutase activity"/>
    <property type="evidence" value="ECO:0007669"/>
    <property type="project" value="UniProtKB-UniRule"/>
</dbReference>
<dbReference type="EC" id="5.4.3.8" evidence="8"/>
<reference evidence="9" key="1">
    <citation type="submission" date="2020-10" db="EMBL/GenBank/DDBJ databases">
        <authorList>
            <person name="Gilroy R."/>
        </authorList>
    </citation>
    <scope>NUCLEOTIDE SEQUENCE</scope>
    <source>
        <strain evidence="9">CHK190-19873</strain>
    </source>
</reference>
<keyword evidence="8" id="KW-0963">Cytoplasm</keyword>
<sequence>MSRSQELFEKAVTLIPGGVNSPVRAFGSIGGTPRFIDRADGAYMYDVDGNKYLDFICSWGPMILGHNNPAIRESVAKAAEKGLSFGAATEAEVQMAELITGIVPSVEMVRMVNSGTEAVMSAVRAARGYTGRNKIVKFMGCYHGHSDSMLVQAGSGVMTAGIPDSAGVPAGCTQDTLSAIYNDADSVRALFETFPEEIAAVIVEPVAANMGVVPPKKGFLEELRGLCTAYGAVLIFDEVITGFRLGIDGAQGWYGVEADLTTFGKIIGGGMPVGAYGGKREIMGKVSPAGPVYQAGTLSGNPIAMAAGMTQLSILKENPEIYEELNEKGEWFYDELAGILREKGQPWQVNHVGSLGCVFFTDRPVENYADAKTSDTKKFADYFHYMLDNGVHLAPSQFEAMFLSAAHTRDELCRVLELVRGYFAAN</sequence>
<dbReference type="FunFam" id="3.40.640.10:FF:000021">
    <property type="entry name" value="Glutamate-1-semialdehyde 2,1-aminomutase"/>
    <property type="match status" value="1"/>
</dbReference>
<comment type="pathway">
    <text evidence="3">Porphyrin-containing compound metabolism; protoporphyrin-IX biosynthesis; 5-aminolevulinate from L-glutamyl-tRNA(Glu): step 2/2.</text>
</comment>
<organism evidence="9 10">
    <name type="scientific">Candidatus Limivivens intestinipullorum</name>
    <dbReference type="NCBI Taxonomy" id="2840858"/>
    <lineage>
        <taxon>Bacteria</taxon>
        <taxon>Bacillati</taxon>
        <taxon>Bacillota</taxon>
        <taxon>Clostridia</taxon>
        <taxon>Lachnospirales</taxon>
        <taxon>Lachnospiraceae</taxon>
        <taxon>Lachnospiraceae incertae sedis</taxon>
        <taxon>Candidatus Limivivens</taxon>
    </lineage>
</organism>
<dbReference type="NCBIfam" id="TIGR00713">
    <property type="entry name" value="hemL"/>
    <property type="match status" value="1"/>
</dbReference>
<evidence type="ECO:0000256" key="4">
    <source>
        <dbReference type="ARBA" id="ARBA00008981"/>
    </source>
</evidence>
<dbReference type="InterPro" id="IPR005814">
    <property type="entry name" value="Aminotrans_3"/>
</dbReference>
<dbReference type="PROSITE" id="PS00600">
    <property type="entry name" value="AA_TRANSFER_CLASS_3"/>
    <property type="match status" value="1"/>
</dbReference>
<proteinExistence type="inferred from homology"/>
<comment type="caution">
    <text evidence="9">The sequence shown here is derived from an EMBL/GenBank/DDBJ whole genome shotgun (WGS) entry which is preliminary data.</text>
</comment>
<comment type="subunit">
    <text evidence="8">Homodimer.</text>
</comment>
<dbReference type="InterPro" id="IPR015421">
    <property type="entry name" value="PyrdxlP-dep_Trfase_major"/>
</dbReference>
<dbReference type="InterPro" id="IPR015424">
    <property type="entry name" value="PyrdxlP-dep_Trfase"/>
</dbReference>
<dbReference type="Proteomes" id="UP000823935">
    <property type="component" value="Unassembled WGS sequence"/>
</dbReference>
<name>A0A9D1EQX4_9FIRM</name>
<dbReference type="NCBIfam" id="NF000818">
    <property type="entry name" value="PRK00062.1"/>
    <property type="match status" value="1"/>
</dbReference>
<dbReference type="GO" id="GO:0005737">
    <property type="term" value="C:cytoplasm"/>
    <property type="evidence" value="ECO:0007669"/>
    <property type="project" value="UniProtKB-SubCell"/>
</dbReference>
<dbReference type="HAMAP" id="MF_00375">
    <property type="entry name" value="HemL_aminotrans_3"/>
    <property type="match status" value="1"/>
</dbReference>
<dbReference type="PANTHER" id="PTHR43713">
    <property type="entry name" value="GLUTAMATE-1-SEMIALDEHYDE 2,1-AMINOMUTASE"/>
    <property type="match status" value="1"/>
</dbReference>
<evidence type="ECO:0000256" key="5">
    <source>
        <dbReference type="ARBA" id="ARBA00022898"/>
    </source>
</evidence>
<comment type="subcellular location">
    <subcellularLocation>
        <location evidence="8">Cytoplasm</location>
    </subcellularLocation>
</comment>
<comment type="catalytic activity">
    <reaction evidence="1 8">
        <text>(S)-4-amino-5-oxopentanoate = 5-aminolevulinate</text>
        <dbReference type="Rhea" id="RHEA:14265"/>
        <dbReference type="ChEBI" id="CHEBI:57501"/>
        <dbReference type="ChEBI" id="CHEBI:356416"/>
        <dbReference type="EC" id="5.4.3.8"/>
    </reaction>
</comment>
<dbReference type="PANTHER" id="PTHR43713:SF3">
    <property type="entry name" value="GLUTAMATE-1-SEMIALDEHYDE 2,1-AMINOMUTASE 1, CHLOROPLASTIC-RELATED"/>
    <property type="match status" value="1"/>
</dbReference>
<reference evidence="9" key="2">
    <citation type="journal article" date="2021" name="PeerJ">
        <title>Extensive microbial diversity within the chicken gut microbiome revealed by metagenomics and culture.</title>
        <authorList>
            <person name="Gilroy R."/>
            <person name="Ravi A."/>
            <person name="Getino M."/>
            <person name="Pursley I."/>
            <person name="Horton D.L."/>
            <person name="Alikhan N.F."/>
            <person name="Baker D."/>
            <person name="Gharbi K."/>
            <person name="Hall N."/>
            <person name="Watson M."/>
            <person name="Adriaenssens E.M."/>
            <person name="Foster-Nyarko E."/>
            <person name="Jarju S."/>
            <person name="Secka A."/>
            <person name="Antonio M."/>
            <person name="Oren A."/>
            <person name="Chaudhuri R.R."/>
            <person name="La Ragione R."/>
            <person name="Hildebrand F."/>
            <person name="Pallen M.J."/>
        </authorList>
    </citation>
    <scope>NUCLEOTIDE SEQUENCE</scope>
    <source>
        <strain evidence="9">CHK190-19873</strain>
    </source>
</reference>
<evidence type="ECO:0000256" key="2">
    <source>
        <dbReference type="ARBA" id="ARBA00001933"/>
    </source>
</evidence>
<comment type="similarity">
    <text evidence="4 8">Belongs to the class-III pyridoxal-phosphate-dependent aminotransferase family. HemL subfamily.</text>
</comment>
<evidence type="ECO:0000256" key="8">
    <source>
        <dbReference type="HAMAP-Rule" id="MF_00375"/>
    </source>
</evidence>
<dbReference type="Gene3D" id="3.90.1150.10">
    <property type="entry name" value="Aspartate Aminotransferase, domain 1"/>
    <property type="match status" value="1"/>
</dbReference>
<keyword evidence="5 8" id="KW-0663">Pyridoxal phosphate</keyword>
<dbReference type="SUPFAM" id="SSF53383">
    <property type="entry name" value="PLP-dependent transferases"/>
    <property type="match status" value="1"/>
</dbReference>
<dbReference type="Gene3D" id="3.40.640.10">
    <property type="entry name" value="Type I PLP-dependent aspartate aminotransferase-like (Major domain)"/>
    <property type="match status" value="1"/>
</dbReference>
<comment type="cofactor">
    <cofactor evidence="2 8">
        <name>pyridoxal 5'-phosphate</name>
        <dbReference type="ChEBI" id="CHEBI:597326"/>
    </cofactor>
</comment>
<dbReference type="EMBL" id="DVIQ01000014">
    <property type="protein sequence ID" value="HIS30397.1"/>
    <property type="molecule type" value="Genomic_DNA"/>
</dbReference>
<dbReference type="Pfam" id="PF00202">
    <property type="entry name" value="Aminotran_3"/>
    <property type="match status" value="1"/>
</dbReference>
<dbReference type="InterPro" id="IPR015422">
    <property type="entry name" value="PyrdxlP-dep_Trfase_small"/>
</dbReference>
<keyword evidence="6 8" id="KW-0413">Isomerase</keyword>
<gene>
    <name evidence="8 9" type="primary">hemL</name>
    <name evidence="9" type="ORF">IAB44_02445</name>
</gene>
<dbReference type="CDD" id="cd00610">
    <property type="entry name" value="OAT_like"/>
    <property type="match status" value="1"/>
</dbReference>
<keyword evidence="7 8" id="KW-0627">Porphyrin biosynthesis</keyword>
<dbReference type="GO" id="GO:0008483">
    <property type="term" value="F:transaminase activity"/>
    <property type="evidence" value="ECO:0007669"/>
    <property type="project" value="InterPro"/>
</dbReference>
<evidence type="ECO:0000313" key="9">
    <source>
        <dbReference type="EMBL" id="HIS30397.1"/>
    </source>
</evidence>
<dbReference type="GO" id="GO:0030170">
    <property type="term" value="F:pyridoxal phosphate binding"/>
    <property type="evidence" value="ECO:0007669"/>
    <property type="project" value="InterPro"/>
</dbReference>